<keyword evidence="1" id="KW-0812">Transmembrane</keyword>
<feature type="transmembrane region" description="Helical" evidence="1">
    <location>
        <begin position="137"/>
        <end position="155"/>
    </location>
</feature>
<feature type="transmembrane region" description="Helical" evidence="1">
    <location>
        <begin position="115"/>
        <end position="132"/>
    </location>
</feature>
<sequence length="233" mass="23845">MLVDLWQRATATQPPLPTGGALVLAAVALLVVLSPLGSLLVRHVVTLVHEGGHAIVAALVGRRLHGIRLHRDTSGLTVSRGRPSGPGMVATVAAGYPAPALVGLAGAALTGQGYAAGWLWLLVLACAALLLLVRNLFGLWVVLLTGGAVAALSWAAPPPVIGGAAHLVVWSLLLGAPRGVVGLQRARRRGARDSDADQLARLTGVPAGVWVAGLWLLCLACLVLGATLLLQPR</sequence>
<protein>
    <submittedName>
        <fullName evidence="2">Peptidase M50B-like protein</fullName>
    </submittedName>
</protein>
<keyword evidence="1" id="KW-1133">Transmembrane helix</keyword>
<comment type="caution">
    <text evidence="2">The sequence shown here is derived from an EMBL/GenBank/DDBJ whole genome shotgun (WGS) entry which is preliminary data.</text>
</comment>
<accession>A0A543KL33</accession>
<dbReference type="EMBL" id="VFPU01000001">
    <property type="protein sequence ID" value="TQM95788.1"/>
    <property type="molecule type" value="Genomic_DNA"/>
</dbReference>
<feature type="transmembrane region" description="Helical" evidence="1">
    <location>
        <begin position="161"/>
        <end position="181"/>
    </location>
</feature>
<dbReference type="Proteomes" id="UP000315133">
    <property type="component" value="Unassembled WGS sequence"/>
</dbReference>
<dbReference type="OrthoDB" id="5184455at2"/>
<dbReference type="Pfam" id="PF13398">
    <property type="entry name" value="Peptidase_M50B"/>
    <property type="match status" value="1"/>
</dbReference>
<feature type="transmembrane region" description="Helical" evidence="1">
    <location>
        <begin position="202"/>
        <end position="230"/>
    </location>
</feature>
<evidence type="ECO:0000313" key="2">
    <source>
        <dbReference type="EMBL" id="TQM95788.1"/>
    </source>
</evidence>
<feature type="transmembrane region" description="Helical" evidence="1">
    <location>
        <begin position="20"/>
        <end position="41"/>
    </location>
</feature>
<keyword evidence="3" id="KW-1185">Reference proteome</keyword>
<gene>
    <name evidence="2" type="ORF">FB476_0638</name>
</gene>
<dbReference type="InterPro" id="IPR049500">
    <property type="entry name" value="Peptidase_M50B-like"/>
</dbReference>
<reference evidence="2 3" key="1">
    <citation type="submission" date="2019-06" db="EMBL/GenBank/DDBJ databases">
        <title>Sequencing the genomes of 1000 actinobacteria strains.</title>
        <authorList>
            <person name="Klenk H.-P."/>
        </authorList>
    </citation>
    <scope>NUCLEOTIDE SEQUENCE [LARGE SCALE GENOMIC DNA]</scope>
    <source>
        <strain evidence="2 3">DSM 12362</strain>
    </source>
</reference>
<name>A0A543KL33_9MICO</name>
<feature type="transmembrane region" description="Helical" evidence="1">
    <location>
        <begin position="89"/>
        <end position="109"/>
    </location>
</feature>
<proteinExistence type="predicted"/>
<organism evidence="2 3">
    <name type="scientific">Ornithinimicrobium humiphilum</name>
    <dbReference type="NCBI Taxonomy" id="125288"/>
    <lineage>
        <taxon>Bacteria</taxon>
        <taxon>Bacillati</taxon>
        <taxon>Actinomycetota</taxon>
        <taxon>Actinomycetes</taxon>
        <taxon>Micrococcales</taxon>
        <taxon>Ornithinimicrobiaceae</taxon>
        <taxon>Ornithinimicrobium</taxon>
    </lineage>
</organism>
<evidence type="ECO:0000256" key="1">
    <source>
        <dbReference type="SAM" id="Phobius"/>
    </source>
</evidence>
<keyword evidence="1" id="KW-0472">Membrane</keyword>
<dbReference type="RefSeq" id="WP_141817494.1">
    <property type="nucleotide sequence ID" value="NZ_BAAAIL010000003.1"/>
</dbReference>
<evidence type="ECO:0000313" key="3">
    <source>
        <dbReference type="Proteomes" id="UP000315133"/>
    </source>
</evidence>
<dbReference type="AlphaFoldDB" id="A0A543KL33"/>